<comment type="caution">
    <text evidence="2">The sequence shown here is derived from an EMBL/GenBank/DDBJ whole genome shotgun (WGS) entry which is preliminary data.</text>
</comment>
<feature type="region of interest" description="Disordered" evidence="1">
    <location>
        <begin position="1"/>
        <end position="67"/>
    </location>
</feature>
<protein>
    <submittedName>
        <fullName evidence="2">Uncharacterized protein</fullName>
    </submittedName>
</protein>
<accession>A0A4C1Y4W5</accession>
<keyword evidence="3" id="KW-1185">Reference proteome</keyword>
<reference evidence="2 3" key="1">
    <citation type="journal article" date="2019" name="Commun. Biol.">
        <title>The bagworm genome reveals a unique fibroin gene that provides high tensile strength.</title>
        <authorList>
            <person name="Kono N."/>
            <person name="Nakamura H."/>
            <person name="Ohtoshi R."/>
            <person name="Tomita M."/>
            <person name="Numata K."/>
            <person name="Arakawa K."/>
        </authorList>
    </citation>
    <scope>NUCLEOTIDE SEQUENCE [LARGE SCALE GENOMIC DNA]</scope>
</reference>
<dbReference type="Proteomes" id="UP000299102">
    <property type="component" value="Unassembled WGS sequence"/>
</dbReference>
<evidence type="ECO:0000256" key="1">
    <source>
        <dbReference type="SAM" id="MobiDB-lite"/>
    </source>
</evidence>
<organism evidence="2 3">
    <name type="scientific">Eumeta variegata</name>
    <name type="common">Bagworm moth</name>
    <name type="synonym">Eumeta japonica</name>
    <dbReference type="NCBI Taxonomy" id="151549"/>
    <lineage>
        <taxon>Eukaryota</taxon>
        <taxon>Metazoa</taxon>
        <taxon>Ecdysozoa</taxon>
        <taxon>Arthropoda</taxon>
        <taxon>Hexapoda</taxon>
        <taxon>Insecta</taxon>
        <taxon>Pterygota</taxon>
        <taxon>Neoptera</taxon>
        <taxon>Endopterygota</taxon>
        <taxon>Lepidoptera</taxon>
        <taxon>Glossata</taxon>
        <taxon>Ditrysia</taxon>
        <taxon>Tineoidea</taxon>
        <taxon>Psychidae</taxon>
        <taxon>Oiketicinae</taxon>
        <taxon>Eumeta</taxon>
    </lineage>
</organism>
<evidence type="ECO:0000313" key="3">
    <source>
        <dbReference type="Proteomes" id="UP000299102"/>
    </source>
</evidence>
<name>A0A4C1Y4W5_EUMVA</name>
<evidence type="ECO:0000313" key="2">
    <source>
        <dbReference type="EMBL" id="GBP71271.1"/>
    </source>
</evidence>
<dbReference type="AlphaFoldDB" id="A0A4C1Y4W5"/>
<proteinExistence type="predicted"/>
<dbReference type="EMBL" id="BGZK01001103">
    <property type="protein sequence ID" value="GBP71271.1"/>
    <property type="molecule type" value="Genomic_DNA"/>
</dbReference>
<gene>
    <name evidence="2" type="ORF">EVAR_60836_1</name>
</gene>
<sequence length="67" mass="7519">MVHCFRGNRPDAIVQITGRVRRPRSERSRGSDLGSSTRAPRSPGPARRCRCQRSGPQHHVPSETRSN</sequence>